<dbReference type="Gene3D" id="6.10.140.1020">
    <property type="match status" value="1"/>
</dbReference>
<feature type="compositionally biased region" description="Pro residues" evidence="1">
    <location>
        <begin position="381"/>
        <end position="391"/>
    </location>
</feature>
<dbReference type="AlphaFoldDB" id="A0AAW0E5Y9"/>
<comment type="caution">
    <text evidence="2">The sequence shown here is derived from an EMBL/GenBank/DDBJ whole genome shotgun (WGS) entry which is preliminary data.</text>
</comment>
<dbReference type="Proteomes" id="UP001383192">
    <property type="component" value="Unassembled WGS sequence"/>
</dbReference>
<organism evidence="2 3">
    <name type="scientific">Paramarasmius palmivorus</name>
    <dbReference type="NCBI Taxonomy" id="297713"/>
    <lineage>
        <taxon>Eukaryota</taxon>
        <taxon>Fungi</taxon>
        <taxon>Dikarya</taxon>
        <taxon>Basidiomycota</taxon>
        <taxon>Agaricomycotina</taxon>
        <taxon>Agaricomycetes</taxon>
        <taxon>Agaricomycetidae</taxon>
        <taxon>Agaricales</taxon>
        <taxon>Marasmiineae</taxon>
        <taxon>Marasmiaceae</taxon>
        <taxon>Paramarasmius</taxon>
    </lineage>
</organism>
<sequence length="698" mass="76376">MIANSDHKATPVQQAQPLLQVPEEVVSAEETDTHSLITPHIPNSAHHGTHPSQNTTIAFLDQSEEASEIEHLSIITSVPDENGTSNAQQSLEANLPVSEPDTNRGEEATPRTSMHTACPDRMTLLHHEEVPSQYATRSPTPPKSFLNSTAPDIVTVSSQSSTSNPEPADSCIPFSCSANLLTTELPRPTNALTFSASYRNDSPQPEDVRLTLPESIALRALACPCPNATIETTSLPSNRSDLANLEGSELALHTSRYPTRQSSELVDVPIQLQPSQMDQQNLPLANPDTQHLFFTEDTETTTATNNESHATSSDQTDADIANLPSSSPPIELELLSSSPAEHITTTSSPPPSSPPRIFTSSPEPEPFIPIREVPNIVEEPVIPPSSSPPTSPFRSSSPLGIKDDFAGVYSDDLSLDIQSEPETSTSTRKEQRSERPSNELRQPTLPVPKRSTHASQKRSLKKLSTPFRTPAMLKVIKAEELPPTMASSTTPKPTPALAKEEIKIKKPAVVVDTKKKHRTLRAGGQFKSPLTTSTPLGTGSVRLTPNIQLLERKVQLLKRAVKVKRENEEEVLKGLIKTWTEAGREVAYELFELAKDREGSGSMVGGVRKFEDSWGWSEQEGPKKVKMEDSWGWAVPANGEGEGEVIDVDAEENERMVVQEDDDGEEKRENTIGMMLRQLGIDPYTLGWDDAEEAFVDR</sequence>
<feature type="compositionally biased region" description="Low complexity" evidence="1">
    <location>
        <begin position="301"/>
        <end position="313"/>
    </location>
</feature>
<evidence type="ECO:0000313" key="2">
    <source>
        <dbReference type="EMBL" id="KAK7060335.1"/>
    </source>
</evidence>
<feature type="compositionally biased region" description="Basic and acidic residues" evidence="1">
    <location>
        <begin position="427"/>
        <end position="438"/>
    </location>
</feature>
<gene>
    <name evidence="2" type="ORF">VNI00_001100</name>
</gene>
<protein>
    <submittedName>
        <fullName evidence="2">Uncharacterized protein</fullName>
    </submittedName>
</protein>
<keyword evidence="3" id="KW-1185">Reference proteome</keyword>
<name>A0AAW0E5Y9_9AGAR</name>
<evidence type="ECO:0000256" key="1">
    <source>
        <dbReference type="SAM" id="MobiDB-lite"/>
    </source>
</evidence>
<reference evidence="2 3" key="1">
    <citation type="submission" date="2024-01" db="EMBL/GenBank/DDBJ databases">
        <title>A draft genome for a cacao thread blight-causing isolate of Paramarasmius palmivorus.</title>
        <authorList>
            <person name="Baruah I.K."/>
            <person name="Bukari Y."/>
            <person name="Amoako-Attah I."/>
            <person name="Meinhardt L.W."/>
            <person name="Bailey B.A."/>
            <person name="Cohen S.P."/>
        </authorList>
    </citation>
    <scope>NUCLEOTIDE SEQUENCE [LARGE SCALE GENOMIC DNA]</scope>
    <source>
        <strain evidence="2 3">GH-12</strain>
    </source>
</reference>
<evidence type="ECO:0000313" key="3">
    <source>
        <dbReference type="Proteomes" id="UP001383192"/>
    </source>
</evidence>
<feature type="compositionally biased region" description="Low complexity" evidence="1">
    <location>
        <begin position="323"/>
        <end position="347"/>
    </location>
</feature>
<feature type="compositionally biased region" description="Low complexity" evidence="1">
    <location>
        <begin position="355"/>
        <end position="380"/>
    </location>
</feature>
<dbReference type="EMBL" id="JAYKXP010000003">
    <property type="protein sequence ID" value="KAK7060335.1"/>
    <property type="molecule type" value="Genomic_DNA"/>
</dbReference>
<accession>A0AAW0E5Y9</accession>
<feature type="region of interest" description="Disordered" evidence="1">
    <location>
        <begin position="92"/>
        <end position="114"/>
    </location>
</feature>
<feature type="compositionally biased region" description="Polar residues" evidence="1">
    <location>
        <begin position="416"/>
        <end position="426"/>
    </location>
</feature>
<feature type="compositionally biased region" description="Basic residues" evidence="1">
    <location>
        <begin position="450"/>
        <end position="461"/>
    </location>
</feature>
<feature type="region of interest" description="Disordered" evidence="1">
    <location>
        <begin position="301"/>
        <end position="463"/>
    </location>
</feature>
<proteinExistence type="predicted"/>